<proteinExistence type="predicted"/>
<accession>A0A380AB36</accession>
<evidence type="ECO:0000313" key="2">
    <source>
        <dbReference type="EMBL" id="SUI77532.1"/>
    </source>
</evidence>
<feature type="transmembrane region" description="Helical" evidence="1">
    <location>
        <begin position="21"/>
        <end position="41"/>
    </location>
</feature>
<evidence type="ECO:0000313" key="3">
    <source>
        <dbReference type="Proteomes" id="UP000254069"/>
    </source>
</evidence>
<name>A0A380AB36_9GAMM</name>
<feature type="transmembrane region" description="Helical" evidence="1">
    <location>
        <begin position="104"/>
        <end position="127"/>
    </location>
</feature>
<protein>
    <submittedName>
        <fullName evidence="2">Predicted membrane protein (DUF2254)</fullName>
    </submittedName>
</protein>
<feature type="transmembrane region" description="Helical" evidence="1">
    <location>
        <begin position="133"/>
        <end position="154"/>
    </location>
</feature>
<keyword evidence="1" id="KW-0812">Transmembrane</keyword>
<dbReference type="Pfam" id="PF10011">
    <property type="entry name" value="DUF2254"/>
    <property type="match status" value="1"/>
</dbReference>
<organism evidence="2 3">
    <name type="scientific">Shewanella algae</name>
    <dbReference type="NCBI Taxonomy" id="38313"/>
    <lineage>
        <taxon>Bacteria</taxon>
        <taxon>Pseudomonadati</taxon>
        <taxon>Pseudomonadota</taxon>
        <taxon>Gammaproteobacteria</taxon>
        <taxon>Alteromonadales</taxon>
        <taxon>Shewanellaceae</taxon>
        <taxon>Shewanella</taxon>
    </lineage>
</organism>
<feature type="transmembrane region" description="Helical" evidence="1">
    <location>
        <begin position="61"/>
        <end position="83"/>
    </location>
</feature>
<keyword evidence="1" id="KW-1133">Transmembrane helix</keyword>
<dbReference type="EMBL" id="UGYO01000001">
    <property type="protein sequence ID" value="SUI77532.1"/>
    <property type="molecule type" value="Genomic_DNA"/>
</dbReference>
<dbReference type="InterPro" id="IPR018723">
    <property type="entry name" value="DUF2254_membrane"/>
</dbReference>
<sequence>MLSKWGWRLLQLSRKLWMRTVLFAILAVVTALLAIVVQGVIPPSLSGMIGADAVDKLLNILASSMLAVTTFSLSVMISAYGAATSNISPRATKLLMEDSTAQQALATFVGSFVFSIVGIIALSTGVYGEEGRVVLFLVTVAVVVLIVATILVWINHLSKLGRVGETTDRIEKAAGAAIQRRCEHPWLDGRRLASEEDIPKGALALYPADTGYVQHVDLGSINQWAEDYGAEAYITSLPGAFVHQGRPLLWLSFQAEDGGVDDAQLQPLHKAFTVANERSFDQDPRFGLSVLAEVASRALSAAVNDPGTAIDVIGRGVRLIAKWQVTDEQNLPTPEAIPYPRVWMLPIRLEELFDDFFMPIARDGAALVEIHIRLQKAFQALSNRAEFSEVCRKHSELALARAEQVLTFEPDVTLLRKLAAELQQEPGNG</sequence>
<dbReference type="RefSeq" id="WP_045282973.1">
    <property type="nucleotide sequence ID" value="NZ_CP047422.1"/>
</dbReference>
<dbReference type="AlphaFoldDB" id="A0A380AB36"/>
<reference evidence="2 3" key="1">
    <citation type="submission" date="2018-06" db="EMBL/GenBank/DDBJ databases">
        <authorList>
            <consortium name="Pathogen Informatics"/>
            <person name="Doyle S."/>
        </authorList>
    </citation>
    <scope>NUCLEOTIDE SEQUENCE [LARGE SCALE GENOMIC DNA]</scope>
    <source>
        <strain evidence="2 3">NCTC10738</strain>
    </source>
</reference>
<keyword evidence="3" id="KW-1185">Reference proteome</keyword>
<dbReference type="Proteomes" id="UP000254069">
    <property type="component" value="Unassembled WGS sequence"/>
</dbReference>
<evidence type="ECO:0000256" key="1">
    <source>
        <dbReference type="SAM" id="Phobius"/>
    </source>
</evidence>
<keyword evidence="1" id="KW-0472">Membrane</keyword>
<gene>
    <name evidence="2" type="ORF">NCTC10738_02632</name>
</gene>